<gene>
    <name evidence="2" type="ORF">J2S43_002954</name>
</gene>
<dbReference type="RefSeq" id="WP_306829584.1">
    <property type="nucleotide sequence ID" value="NZ_JAUSRA010000001.1"/>
</dbReference>
<keyword evidence="3" id="KW-1185">Reference proteome</keyword>
<organism evidence="2 3">
    <name type="scientific">Catenuloplanes nepalensis</name>
    <dbReference type="NCBI Taxonomy" id="587533"/>
    <lineage>
        <taxon>Bacteria</taxon>
        <taxon>Bacillati</taxon>
        <taxon>Actinomycetota</taxon>
        <taxon>Actinomycetes</taxon>
        <taxon>Micromonosporales</taxon>
        <taxon>Micromonosporaceae</taxon>
        <taxon>Catenuloplanes</taxon>
    </lineage>
</organism>
<dbReference type="InterPro" id="IPR017517">
    <property type="entry name" value="Maleyloyr_isom"/>
</dbReference>
<evidence type="ECO:0000313" key="3">
    <source>
        <dbReference type="Proteomes" id="UP001240984"/>
    </source>
</evidence>
<feature type="domain" description="Mycothiol-dependent maleylpyruvate isomerase metal-binding" evidence="1">
    <location>
        <begin position="7"/>
        <end position="128"/>
    </location>
</feature>
<proteinExistence type="predicted"/>
<dbReference type="Gene3D" id="1.20.120.450">
    <property type="entry name" value="dinb family like domain"/>
    <property type="match status" value="1"/>
</dbReference>
<protein>
    <submittedName>
        <fullName evidence="2">Uncharacterized protein (TIGR03086 family)</fullName>
    </submittedName>
</protein>
<dbReference type="SUPFAM" id="SSF109854">
    <property type="entry name" value="DinB/YfiT-like putative metalloenzymes"/>
    <property type="match status" value="1"/>
</dbReference>
<dbReference type="InterPro" id="IPR024344">
    <property type="entry name" value="MDMPI_metal-binding"/>
</dbReference>
<evidence type="ECO:0000313" key="2">
    <source>
        <dbReference type="EMBL" id="MDP9794442.1"/>
    </source>
</evidence>
<dbReference type="EMBL" id="JAUSRA010000001">
    <property type="protein sequence ID" value="MDP9794442.1"/>
    <property type="molecule type" value="Genomic_DNA"/>
</dbReference>
<evidence type="ECO:0000259" key="1">
    <source>
        <dbReference type="Pfam" id="PF11716"/>
    </source>
</evidence>
<sequence length="187" mass="19834">MQLHEVLRRAFTDTAAVVHGVAPEQLGLPTPCADWDVRALTNHLLQVAAALSRAGQRLPVPAELWGQDLMTADGPGDRFDDDRRSALEAWSEPSAWDGTINLGGMAMPARMTVSMLVSDLAIHGWDLAQATGQPYACDPAVAAVTREFMAGSAARGREMGIYAAARPVADGADAFEEALALSGRARP</sequence>
<dbReference type="Pfam" id="PF11716">
    <property type="entry name" value="MDMPI_N"/>
    <property type="match status" value="1"/>
</dbReference>
<reference evidence="2 3" key="1">
    <citation type="submission" date="2023-07" db="EMBL/GenBank/DDBJ databases">
        <title>Sequencing the genomes of 1000 actinobacteria strains.</title>
        <authorList>
            <person name="Klenk H.-P."/>
        </authorList>
    </citation>
    <scope>NUCLEOTIDE SEQUENCE [LARGE SCALE GENOMIC DNA]</scope>
    <source>
        <strain evidence="2 3">DSM 44710</strain>
    </source>
</reference>
<dbReference type="Proteomes" id="UP001240984">
    <property type="component" value="Unassembled WGS sequence"/>
</dbReference>
<comment type="caution">
    <text evidence="2">The sequence shown here is derived from an EMBL/GenBank/DDBJ whole genome shotgun (WGS) entry which is preliminary data.</text>
</comment>
<dbReference type="InterPro" id="IPR017520">
    <property type="entry name" value="CHP03086"/>
</dbReference>
<dbReference type="InterPro" id="IPR034660">
    <property type="entry name" value="DinB/YfiT-like"/>
</dbReference>
<dbReference type="NCBIfam" id="TIGR03083">
    <property type="entry name" value="maleylpyruvate isomerase family mycothiol-dependent enzyme"/>
    <property type="match status" value="1"/>
</dbReference>
<name>A0ABT9MSM5_9ACTN</name>
<dbReference type="NCBIfam" id="TIGR03086">
    <property type="entry name" value="TIGR03086 family metal-binding protein"/>
    <property type="match status" value="1"/>
</dbReference>
<accession>A0ABT9MSM5</accession>